<dbReference type="Pfam" id="PF00440">
    <property type="entry name" value="TetR_N"/>
    <property type="match status" value="1"/>
</dbReference>
<organism evidence="4 5">
    <name type="scientific">Marinobacterium mangrovicola</name>
    <dbReference type="NCBI Taxonomy" id="1476959"/>
    <lineage>
        <taxon>Bacteria</taxon>
        <taxon>Pseudomonadati</taxon>
        <taxon>Pseudomonadota</taxon>
        <taxon>Gammaproteobacteria</taxon>
        <taxon>Oceanospirillales</taxon>
        <taxon>Oceanospirillaceae</taxon>
        <taxon>Marinobacterium</taxon>
    </lineage>
</organism>
<keyword evidence="5" id="KW-1185">Reference proteome</keyword>
<dbReference type="PANTHER" id="PTHR30328">
    <property type="entry name" value="TRANSCRIPTIONAL REPRESSOR"/>
    <property type="match status" value="1"/>
</dbReference>
<evidence type="ECO:0000256" key="1">
    <source>
        <dbReference type="ARBA" id="ARBA00023125"/>
    </source>
</evidence>
<dbReference type="SUPFAM" id="SSF48498">
    <property type="entry name" value="Tetracyclin repressor-like, C-terminal domain"/>
    <property type="match status" value="1"/>
</dbReference>
<evidence type="ECO:0000313" key="4">
    <source>
        <dbReference type="EMBL" id="TCK07219.1"/>
    </source>
</evidence>
<dbReference type="PROSITE" id="PS50977">
    <property type="entry name" value="HTH_TETR_2"/>
    <property type="match status" value="1"/>
</dbReference>
<feature type="DNA-binding region" description="H-T-H motif" evidence="2">
    <location>
        <begin position="31"/>
        <end position="50"/>
    </location>
</feature>
<proteinExistence type="predicted"/>
<dbReference type="PANTHER" id="PTHR30328:SF54">
    <property type="entry name" value="HTH-TYPE TRANSCRIPTIONAL REPRESSOR SCO4008"/>
    <property type="match status" value="1"/>
</dbReference>
<dbReference type="InterPro" id="IPR009057">
    <property type="entry name" value="Homeodomain-like_sf"/>
</dbReference>
<name>A0A4R1GM17_9GAMM</name>
<dbReference type="InterPro" id="IPR050109">
    <property type="entry name" value="HTH-type_TetR-like_transc_reg"/>
</dbReference>
<accession>A0A4R1GM17</accession>
<dbReference type="RefSeq" id="WP_132291444.1">
    <property type="nucleotide sequence ID" value="NZ_SMFU01000008.1"/>
</dbReference>
<dbReference type="PRINTS" id="PR00455">
    <property type="entry name" value="HTHTETR"/>
</dbReference>
<dbReference type="Gene3D" id="1.10.357.10">
    <property type="entry name" value="Tetracycline Repressor, domain 2"/>
    <property type="match status" value="1"/>
</dbReference>
<dbReference type="SUPFAM" id="SSF46689">
    <property type="entry name" value="Homeodomain-like"/>
    <property type="match status" value="1"/>
</dbReference>
<dbReference type="InterPro" id="IPR041474">
    <property type="entry name" value="NicS_C"/>
</dbReference>
<dbReference type="AlphaFoldDB" id="A0A4R1GM17"/>
<keyword evidence="1 2" id="KW-0238">DNA-binding</keyword>
<dbReference type="EMBL" id="SMFU01000008">
    <property type="protein sequence ID" value="TCK07219.1"/>
    <property type="molecule type" value="Genomic_DNA"/>
</dbReference>
<dbReference type="OrthoDB" id="2356263at2"/>
<dbReference type="InterPro" id="IPR001647">
    <property type="entry name" value="HTH_TetR"/>
</dbReference>
<protein>
    <submittedName>
        <fullName evidence="4">TetR family transcriptional regulator</fullName>
    </submittedName>
</protein>
<dbReference type="Pfam" id="PF17938">
    <property type="entry name" value="TetR_C_29"/>
    <property type="match status" value="1"/>
</dbReference>
<dbReference type="GO" id="GO:0003677">
    <property type="term" value="F:DNA binding"/>
    <property type="evidence" value="ECO:0007669"/>
    <property type="project" value="UniProtKB-UniRule"/>
</dbReference>
<dbReference type="InterPro" id="IPR036271">
    <property type="entry name" value="Tet_transcr_reg_TetR-rel_C_sf"/>
</dbReference>
<evidence type="ECO:0000259" key="3">
    <source>
        <dbReference type="PROSITE" id="PS50977"/>
    </source>
</evidence>
<gene>
    <name evidence="4" type="ORF">CLV83_2077</name>
</gene>
<evidence type="ECO:0000313" key="5">
    <source>
        <dbReference type="Proteomes" id="UP000294546"/>
    </source>
</evidence>
<sequence length="212" mass="24823">MVRKRNPEATKQQILNAAHEEFCERGFDGARVDSIAKNAEANKRLIYHYFGNKEDLYRAVLADAYRTIRQGERELSLEQYPPVEAMDRLVRFTFRHFYQNPWFLKLLTTENLHNARFLKTLPEIKDQHSPLVSQIREIIQRGAAEKIFRNDVDPIQLYISIAALGYFYLANAQTLSFIFDVDLLSLPNIQEREAHAVTMVLDYLRYKQPSQA</sequence>
<feature type="domain" description="HTH tetR-type" evidence="3">
    <location>
        <begin position="8"/>
        <end position="68"/>
    </location>
</feature>
<comment type="caution">
    <text evidence="4">The sequence shown here is derived from an EMBL/GenBank/DDBJ whole genome shotgun (WGS) entry which is preliminary data.</text>
</comment>
<evidence type="ECO:0000256" key="2">
    <source>
        <dbReference type="PROSITE-ProRule" id="PRU00335"/>
    </source>
</evidence>
<dbReference type="Proteomes" id="UP000294546">
    <property type="component" value="Unassembled WGS sequence"/>
</dbReference>
<reference evidence="4 5" key="1">
    <citation type="submission" date="2019-03" db="EMBL/GenBank/DDBJ databases">
        <title>Genomic Encyclopedia of Archaeal and Bacterial Type Strains, Phase II (KMG-II): from individual species to whole genera.</title>
        <authorList>
            <person name="Goeker M."/>
        </authorList>
    </citation>
    <scope>NUCLEOTIDE SEQUENCE [LARGE SCALE GENOMIC DNA]</scope>
    <source>
        <strain evidence="4 5">DSM 27697</strain>
    </source>
</reference>